<keyword evidence="2" id="KW-1185">Reference proteome</keyword>
<gene>
    <name evidence="1" type="ORF">P2_0015</name>
</gene>
<accession>A0A9E8GBB3</accession>
<reference evidence="1" key="1">
    <citation type="submission" date="2022-11" db="EMBL/GenBank/DDBJ databases">
        <title>Characterization of Aeromonas phages.</title>
        <authorList>
            <person name="Nagar V."/>
            <person name="Pansare Godambe L."/>
            <person name="Tyagi A."/>
            <person name="Shashidhar R."/>
        </authorList>
    </citation>
    <scope>NUCLEOTIDE SEQUENCE</scope>
</reference>
<evidence type="ECO:0000313" key="2">
    <source>
        <dbReference type="Proteomes" id="UP001163713"/>
    </source>
</evidence>
<organism evidence="1 2">
    <name type="scientific">Aeromonas phage P2</name>
    <dbReference type="NCBI Taxonomy" id="2996101"/>
    <lineage>
        <taxon>Viruses</taxon>
        <taxon>Duplodnaviria</taxon>
        <taxon>Heunggongvirae</taxon>
        <taxon>Uroviricota</taxon>
        <taxon>Caudoviricetes</taxon>
        <taxon>Autographivirales</taxon>
        <taxon>Autonotataviridae</taxon>
        <taxon>Melnykvirinae</taxon>
        <taxon>Ahphunavirus</taxon>
        <taxon>Ahphunavirus P2</taxon>
    </lineage>
</organism>
<evidence type="ECO:0000313" key="1">
    <source>
        <dbReference type="EMBL" id="UZV40971.1"/>
    </source>
</evidence>
<protein>
    <submittedName>
        <fullName evidence="1">Uncharacterized protein</fullName>
    </submittedName>
</protein>
<name>A0A9E8GBB3_9CAUD</name>
<proteinExistence type="predicted"/>
<dbReference type="Proteomes" id="UP001163713">
    <property type="component" value="Segment"/>
</dbReference>
<dbReference type="EMBL" id="OP797796">
    <property type="protein sequence ID" value="UZV40971.1"/>
    <property type="molecule type" value="Genomic_DNA"/>
</dbReference>
<sequence>MPKLRKPIRADIFGLYSRFVELEYMTKGQAKRKLRNAGCGPLVCAGHDISQRADGESYTYGRAFYVRGRGWSVHLAKN</sequence>